<reference evidence="9" key="1">
    <citation type="submission" date="2021-02" db="EMBL/GenBank/DDBJ databases">
        <authorList>
            <person name="Nowell W R."/>
        </authorList>
    </citation>
    <scope>NUCLEOTIDE SEQUENCE</scope>
</reference>
<keyword evidence="3" id="KW-1015">Disulfide bond</keyword>
<evidence type="ECO:0000313" key="8">
    <source>
        <dbReference type="EMBL" id="CAF0739843.1"/>
    </source>
</evidence>
<evidence type="ECO:0000256" key="4">
    <source>
        <dbReference type="ARBA" id="ARBA00023180"/>
    </source>
</evidence>
<dbReference type="Proteomes" id="UP000663852">
    <property type="component" value="Unassembled WGS sequence"/>
</dbReference>
<dbReference type="InterPro" id="IPR000743">
    <property type="entry name" value="Glyco_hydro_28"/>
</dbReference>
<evidence type="ECO:0000256" key="5">
    <source>
        <dbReference type="ARBA" id="ARBA00023295"/>
    </source>
</evidence>
<dbReference type="GO" id="GO:0005975">
    <property type="term" value="P:carbohydrate metabolic process"/>
    <property type="evidence" value="ECO:0007669"/>
    <property type="project" value="InterPro"/>
</dbReference>
<dbReference type="PANTHER" id="PTHR31736">
    <property type="match status" value="1"/>
</dbReference>
<keyword evidence="10" id="KW-1185">Reference proteome</keyword>
<dbReference type="Gene3D" id="2.160.20.10">
    <property type="entry name" value="Single-stranded right-handed beta-helix, Pectin lyase-like"/>
    <property type="match status" value="1"/>
</dbReference>
<sequence>MMFVLTLALIFCSFGCLSSFVVNHAHFIHNNRIINFETVGGIADNSSLDACWANAHLLNQTFASLQSGDTLLIPPDRTFWLMGGIYARGLVNVTIQIDGILKFSDNQTVWPRDPQTQQVHECFFFEQINYVKFTSSLPGGKKGIIDGSGAKWWGLVEYLLIGENRPRLISIYNSTNLLVENILLKNSPYWTFLANDIANLEIRYMDVDARVRPDVQYHDHNELQAFNTDGFDVAGKNVWIHDCNIWNDDDCIAVKEQSSSSFQSSCSENMLFERINASGVGLTIGSIGPSASHTCVRNITFRDCTMYNTFKGIYLKSRPGLPGHTGEITNVTYENILINNASQWSIWIGPQQAGYKEACSLLWPFVPKTPCPVPIGITWNTIVLRNITLNGPQLSPGVILGNSSNPMLNILFDNVYVNKPGLLPWGTKYYACEGVEGIAEGNTQPPPPCFKRKSI</sequence>
<keyword evidence="5 6" id="KW-0326">Glycosidase</keyword>
<dbReference type="AlphaFoldDB" id="A0A814GNZ6"/>
<gene>
    <name evidence="8" type="ORF">EDS130_LOCUS1657</name>
    <name evidence="9" type="ORF">XAT740_LOCUS13093</name>
</gene>
<dbReference type="GO" id="GO:0046576">
    <property type="term" value="F:rhamnogalacturonan alpha-L-rhamnopyranosyl-(1-&gt;4)-alpha-D-galactopyranosyluronide lyase activity"/>
    <property type="evidence" value="ECO:0007669"/>
    <property type="project" value="UniProtKB-ARBA"/>
</dbReference>
<dbReference type="OrthoDB" id="187139at2759"/>
<name>A0A814GNZ6_ADIRI</name>
<dbReference type="Proteomes" id="UP000663828">
    <property type="component" value="Unassembled WGS sequence"/>
</dbReference>
<dbReference type="GO" id="GO:0004650">
    <property type="term" value="F:polygalacturonase activity"/>
    <property type="evidence" value="ECO:0007669"/>
    <property type="project" value="InterPro"/>
</dbReference>
<accession>A0A814GNZ6</accession>
<proteinExistence type="inferred from homology"/>
<evidence type="ECO:0000256" key="1">
    <source>
        <dbReference type="ARBA" id="ARBA00008834"/>
    </source>
</evidence>
<dbReference type="EMBL" id="CAJNOJ010000004">
    <property type="protein sequence ID" value="CAF0739843.1"/>
    <property type="molecule type" value="Genomic_DNA"/>
</dbReference>
<dbReference type="InterPro" id="IPR012334">
    <property type="entry name" value="Pectin_lyas_fold"/>
</dbReference>
<evidence type="ECO:0000256" key="2">
    <source>
        <dbReference type="ARBA" id="ARBA00022801"/>
    </source>
</evidence>
<comment type="caution">
    <text evidence="9">The sequence shown here is derived from an EMBL/GenBank/DDBJ whole genome shotgun (WGS) entry which is preliminary data.</text>
</comment>
<evidence type="ECO:0000256" key="3">
    <source>
        <dbReference type="ARBA" id="ARBA00023157"/>
    </source>
</evidence>
<dbReference type="EMBL" id="CAJNOR010000752">
    <property type="protein sequence ID" value="CAF0998806.1"/>
    <property type="molecule type" value="Genomic_DNA"/>
</dbReference>
<evidence type="ECO:0000313" key="9">
    <source>
        <dbReference type="EMBL" id="CAF0998806.1"/>
    </source>
</evidence>
<dbReference type="InterPro" id="IPR006626">
    <property type="entry name" value="PbH1"/>
</dbReference>
<keyword evidence="7" id="KW-0732">Signal</keyword>
<evidence type="ECO:0000313" key="10">
    <source>
        <dbReference type="Proteomes" id="UP000663828"/>
    </source>
</evidence>
<dbReference type="InterPro" id="IPR011050">
    <property type="entry name" value="Pectin_lyase_fold/virulence"/>
</dbReference>
<dbReference type="SMART" id="SM00710">
    <property type="entry name" value="PbH1"/>
    <property type="match status" value="2"/>
</dbReference>
<organism evidence="9 10">
    <name type="scientific">Adineta ricciae</name>
    <name type="common">Rotifer</name>
    <dbReference type="NCBI Taxonomy" id="249248"/>
    <lineage>
        <taxon>Eukaryota</taxon>
        <taxon>Metazoa</taxon>
        <taxon>Spiralia</taxon>
        <taxon>Gnathifera</taxon>
        <taxon>Rotifera</taxon>
        <taxon>Eurotatoria</taxon>
        <taxon>Bdelloidea</taxon>
        <taxon>Adinetida</taxon>
        <taxon>Adinetidae</taxon>
        <taxon>Adineta</taxon>
    </lineage>
</organism>
<dbReference type="PANTHER" id="PTHR31736:SF19">
    <property type="entry name" value="PECTIN LYASE SUPERFAMILY PROTEIN-RELATED"/>
    <property type="match status" value="1"/>
</dbReference>
<evidence type="ECO:0008006" key="11">
    <source>
        <dbReference type="Google" id="ProtNLM"/>
    </source>
</evidence>
<keyword evidence="4" id="KW-0325">Glycoprotein</keyword>
<comment type="similarity">
    <text evidence="1 6">Belongs to the glycosyl hydrolase 28 family.</text>
</comment>
<feature type="chain" id="PRO_5036410151" description="Glycoside hydrolase family 28 protein" evidence="7">
    <location>
        <begin position="20"/>
        <end position="455"/>
    </location>
</feature>
<feature type="signal peptide" evidence="7">
    <location>
        <begin position="1"/>
        <end position="19"/>
    </location>
</feature>
<evidence type="ECO:0000256" key="7">
    <source>
        <dbReference type="SAM" id="SignalP"/>
    </source>
</evidence>
<evidence type="ECO:0000256" key="6">
    <source>
        <dbReference type="RuleBase" id="RU361169"/>
    </source>
</evidence>
<dbReference type="Pfam" id="PF00295">
    <property type="entry name" value="Glyco_hydro_28"/>
    <property type="match status" value="1"/>
</dbReference>
<keyword evidence="2 6" id="KW-0378">Hydrolase</keyword>
<protein>
    <recommendedName>
        <fullName evidence="11">Glycoside hydrolase family 28 protein</fullName>
    </recommendedName>
</protein>
<dbReference type="SUPFAM" id="SSF51126">
    <property type="entry name" value="Pectin lyase-like"/>
    <property type="match status" value="1"/>
</dbReference>